<proteinExistence type="predicted"/>
<feature type="compositionally biased region" description="Basic and acidic residues" evidence="1">
    <location>
        <begin position="379"/>
        <end position="388"/>
    </location>
</feature>
<protein>
    <submittedName>
        <fullName evidence="2">Uncharacterized protein</fullName>
    </submittedName>
</protein>
<reference evidence="3" key="1">
    <citation type="submission" date="2016-02" db="EMBL/GenBank/DDBJ databases">
        <title>Draft genome sequence of Microdochium bolleyi, a fungal endophyte of beachgrass.</title>
        <authorList>
            <consortium name="DOE Joint Genome Institute"/>
            <person name="David A.S."/>
            <person name="May G."/>
            <person name="Haridas S."/>
            <person name="Lim J."/>
            <person name="Wang M."/>
            <person name="Labutti K."/>
            <person name="Lipzen A."/>
            <person name="Barry K."/>
            <person name="Grigoriev I.V."/>
        </authorList>
    </citation>
    <scope>NUCLEOTIDE SEQUENCE [LARGE SCALE GENOMIC DNA]</scope>
    <source>
        <strain evidence="3">J235TASD1</strain>
    </source>
</reference>
<dbReference type="OrthoDB" id="414322at2759"/>
<evidence type="ECO:0000313" key="3">
    <source>
        <dbReference type="Proteomes" id="UP000070501"/>
    </source>
</evidence>
<dbReference type="STRING" id="196109.A0A136IWU0"/>
<name>A0A136IWU0_9PEZI</name>
<dbReference type="EMBL" id="KQ964255">
    <property type="protein sequence ID" value="KXJ89378.1"/>
    <property type="molecule type" value="Genomic_DNA"/>
</dbReference>
<organism evidence="2 3">
    <name type="scientific">Microdochium bolleyi</name>
    <dbReference type="NCBI Taxonomy" id="196109"/>
    <lineage>
        <taxon>Eukaryota</taxon>
        <taxon>Fungi</taxon>
        <taxon>Dikarya</taxon>
        <taxon>Ascomycota</taxon>
        <taxon>Pezizomycotina</taxon>
        <taxon>Sordariomycetes</taxon>
        <taxon>Xylariomycetidae</taxon>
        <taxon>Xylariales</taxon>
        <taxon>Microdochiaceae</taxon>
        <taxon>Microdochium</taxon>
    </lineage>
</organism>
<dbReference type="InParanoid" id="A0A136IWU0"/>
<dbReference type="Proteomes" id="UP000070501">
    <property type="component" value="Unassembled WGS sequence"/>
</dbReference>
<feature type="region of interest" description="Disordered" evidence="1">
    <location>
        <begin position="365"/>
        <end position="388"/>
    </location>
</feature>
<evidence type="ECO:0000313" key="2">
    <source>
        <dbReference type="EMBL" id="KXJ89378.1"/>
    </source>
</evidence>
<keyword evidence="3" id="KW-1185">Reference proteome</keyword>
<accession>A0A136IWU0</accession>
<dbReference type="AlphaFoldDB" id="A0A136IWU0"/>
<evidence type="ECO:0000256" key="1">
    <source>
        <dbReference type="SAM" id="MobiDB-lite"/>
    </source>
</evidence>
<sequence>MGSVDVVPADTASEAVTLVITTSPTPSAPSTELLSAILDSFQAHCAVLLRCRVIVVLDTFDRIGPVARLKKGQVTEQGAKDTEDYKSNVKKLVLKRWGYQAMSTTLELGELISSTHDAEFGYDAEEANSIPVLATSTPGDGHVTFLEPTRRLGFGLAVRTALRMAQTPYVWIQQHDWNLVADIPLAGILDIMRRHNDHEVSPVQYVCLPSVRMLGYATSGHVINFPALKSLTTSLRQDFTVSAAACASQTTLGLRAVDRSAAHNTSRAPVTTSIPLTPMFFWHDKPHIASTAHYLSRVFPTRLAIPRGAFIEDTIGQRGRNQMKEGQWARWASWLYYPDNGQTLCLRHLQGRTWHGVEGEIEKVSRHRERNAAQTTALEKGDGGSENT</sequence>
<gene>
    <name evidence="2" type="ORF">Micbo1qcDRAFT_235206</name>
</gene>